<dbReference type="EMBL" id="SGJD01001315">
    <property type="protein sequence ID" value="KAB0400673.1"/>
    <property type="molecule type" value="Genomic_DNA"/>
</dbReference>
<gene>
    <name evidence="1" type="ORF">E2I00_008298</name>
</gene>
<comment type="caution">
    <text evidence="1">The sequence shown here is derived from an EMBL/GenBank/DDBJ whole genome shotgun (WGS) entry which is preliminary data.</text>
</comment>
<protein>
    <submittedName>
        <fullName evidence="1">Uncharacterized protein</fullName>
    </submittedName>
</protein>
<keyword evidence="2" id="KW-1185">Reference proteome</keyword>
<organism evidence="1 2">
    <name type="scientific">Balaenoptera physalus</name>
    <name type="common">Fin whale</name>
    <name type="synonym">Balaena physalus</name>
    <dbReference type="NCBI Taxonomy" id="9770"/>
    <lineage>
        <taxon>Eukaryota</taxon>
        <taxon>Metazoa</taxon>
        <taxon>Chordata</taxon>
        <taxon>Craniata</taxon>
        <taxon>Vertebrata</taxon>
        <taxon>Euteleostomi</taxon>
        <taxon>Mammalia</taxon>
        <taxon>Eutheria</taxon>
        <taxon>Laurasiatheria</taxon>
        <taxon>Artiodactyla</taxon>
        <taxon>Whippomorpha</taxon>
        <taxon>Cetacea</taxon>
        <taxon>Mysticeti</taxon>
        <taxon>Balaenopteridae</taxon>
        <taxon>Balaenoptera</taxon>
    </lineage>
</organism>
<proteinExistence type="predicted"/>
<dbReference type="Proteomes" id="UP000437017">
    <property type="component" value="Unassembled WGS sequence"/>
</dbReference>
<sequence>FTRKIQSPSLTARQELKRRAAQLRRKADWYLKPMERMIFLASEVMKMAMKKRRMRTANSRKMTIQRLKNLRLMTQ</sequence>
<dbReference type="AlphaFoldDB" id="A0A6A1Q0L2"/>
<name>A0A6A1Q0L2_BALPH</name>
<feature type="non-terminal residue" evidence="1">
    <location>
        <position position="1"/>
    </location>
</feature>
<feature type="non-terminal residue" evidence="1">
    <location>
        <position position="75"/>
    </location>
</feature>
<accession>A0A6A1Q0L2</accession>
<evidence type="ECO:0000313" key="2">
    <source>
        <dbReference type="Proteomes" id="UP000437017"/>
    </source>
</evidence>
<reference evidence="1 2" key="1">
    <citation type="journal article" date="2019" name="PLoS ONE">
        <title>Genomic analyses reveal an absence of contemporary introgressive admixture between fin whales and blue whales, despite known hybrids.</title>
        <authorList>
            <person name="Westbury M.V."/>
            <person name="Petersen B."/>
            <person name="Lorenzen E.D."/>
        </authorList>
    </citation>
    <scope>NUCLEOTIDE SEQUENCE [LARGE SCALE GENOMIC DNA]</scope>
    <source>
        <strain evidence="1">FinWhale-01</strain>
    </source>
</reference>
<evidence type="ECO:0000313" key="1">
    <source>
        <dbReference type="EMBL" id="KAB0400673.1"/>
    </source>
</evidence>